<dbReference type="SUPFAM" id="SSF53187">
    <property type="entry name" value="Zn-dependent exopeptidases"/>
    <property type="match status" value="1"/>
</dbReference>
<keyword evidence="3 9" id="KW-0031">Aminopeptidase</keyword>
<dbReference type="SUPFAM" id="SSF101821">
    <property type="entry name" value="Aminopeptidase/glucanase lid domain"/>
    <property type="match status" value="1"/>
</dbReference>
<dbReference type="NCBIfam" id="NF002759">
    <property type="entry name" value="PRK02813.1"/>
    <property type="match status" value="1"/>
</dbReference>
<dbReference type="CDD" id="cd05658">
    <property type="entry name" value="M18_DAP"/>
    <property type="match status" value="1"/>
</dbReference>
<dbReference type="GO" id="GO:0008270">
    <property type="term" value="F:zinc ion binding"/>
    <property type="evidence" value="ECO:0007669"/>
    <property type="project" value="InterPro"/>
</dbReference>
<dbReference type="Proteomes" id="UP000463939">
    <property type="component" value="Chromosome"/>
</dbReference>
<evidence type="ECO:0000256" key="1">
    <source>
        <dbReference type="ARBA" id="ARBA00001947"/>
    </source>
</evidence>
<evidence type="ECO:0000256" key="7">
    <source>
        <dbReference type="ARBA" id="ARBA00022833"/>
    </source>
</evidence>
<dbReference type="PANTHER" id="PTHR28570">
    <property type="entry name" value="ASPARTYL AMINOPEPTIDASE"/>
    <property type="match status" value="1"/>
</dbReference>
<organism evidence="11 12">
    <name type="scientific">Sulfuriferula nivalis</name>
    <dbReference type="NCBI Taxonomy" id="2675298"/>
    <lineage>
        <taxon>Bacteria</taxon>
        <taxon>Pseudomonadati</taxon>
        <taxon>Pseudomonadota</taxon>
        <taxon>Betaproteobacteria</taxon>
        <taxon>Nitrosomonadales</taxon>
        <taxon>Sulfuricellaceae</taxon>
        <taxon>Sulfuriferula</taxon>
    </lineage>
</organism>
<dbReference type="EC" id="3.4.11.-" evidence="10"/>
<comment type="cofactor">
    <cofactor evidence="1 10">
        <name>Zn(2+)</name>
        <dbReference type="ChEBI" id="CHEBI:29105"/>
    </cofactor>
</comment>
<evidence type="ECO:0000313" key="11">
    <source>
        <dbReference type="EMBL" id="BBP00892.1"/>
    </source>
</evidence>
<evidence type="ECO:0000256" key="5">
    <source>
        <dbReference type="ARBA" id="ARBA00022723"/>
    </source>
</evidence>
<dbReference type="Gene3D" id="3.40.630.10">
    <property type="entry name" value="Zn peptidases"/>
    <property type="match status" value="1"/>
</dbReference>
<accession>A0A809S9F5</accession>
<dbReference type="KEGG" id="sniv:SFSGTM_16000"/>
<name>A0A809S9F5_9PROT</name>
<protein>
    <recommendedName>
        <fullName evidence="10">M18 family aminopeptidase</fullName>
        <ecNumber evidence="10">3.4.11.-</ecNumber>
    </recommendedName>
</protein>
<evidence type="ECO:0000256" key="3">
    <source>
        <dbReference type="ARBA" id="ARBA00022438"/>
    </source>
</evidence>
<dbReference type="InterPro" id="IPR001948">
    <property type="entry name" value="Peptidase_M18"/>
</dbReference>
<evidence type="ECO:0000256" key="2">
    <source>
        <dbReference type="ARBA" id="ARBA00008290"/>
    </source>
</evidence>
<evidence type="ECO:0000256" key="6">
    <source>
        <dbReference type="ARBA" id="ARBA00022801"/>
    </source>
</evidence>
<evidence type="ECO:0000256" key="4">
    <source>
        <dbReference type="ARBA" id="ARBA00022670"/>
    </source>
</evidence>
<keyword evidence="6 9" id="KW-0378">Hydrolase</keyword>
<dbReference type="GO" id="GO:0008237">
    <property type="term" value="F:metallopeptidase activity"/>
    <property type="evidence" value="ECO:0007669"/>
    <property type="project" value="UniProtKB-KW"/>
</dbReference>
<dbReference type="PRINTS" id="PR00932">
    <property type="entry name" value="AMINO1PTASE"/>
</dbReference>
<dbReference type="PANTHER" id="PTHR28570:SF3">
    <property type="entry name" value="ASPARTYL AMINOPEPTIDASE"/>
    <property type="match status" value="1"/>
</dbReference>
<dbReference type="Gene3D" id="2.30.250.10">
    <property type="entry name" value="Aminopeptidase i, Domain 2"/>
    <property type="match status" value="1"/>
</dbReference>
<comment type="similarity">
    <text evidence="2 9">Belongs to the peptidase M18 family.</text>
</comment>
<dbReference type="AlphaFoldDB" id="A0A809S9F5"/>
<reference evidence="12" key="1">
    <citation type="submission" date="2019-11" db="EMBL/GenBank/DDBJ databases">
        <title>Isolation and characterization of a novel species in the genus Sulfuriferula.</title>
        <authorList>
            <person name="Mochizuki J."/>
            <person name="Kojima H."/>
            <person name="Fukui M."/>
        </authorList>
    </citation>
    <scope>NUCLEOTIDE SEQUENCE [LARGE SCALE GENOMIC DNA]</scope>
    <source>
        <strain evidence="12">SGTM</strain>
    </source>
</reference>
<evidence type="ECO:0000256" key="8">
    <source>
        <dbReference type="ARBA" id="ARBA00023049"/>
    </source>
</evidence>
<dbReference type="RefSeq" id="WP_162084741.1">
    <property type="nucleotide sequence ID" value="NZ_AP021881.1"/>
</dbReference>
<dbReference type="GO" id="GO:0004177">
    <property type="term" value="F:aminopeptidase activity"/>
    <property type="evidence" value="ECO:0007669"/>
    <property type="project" value="UniProtKB-KW"/>
</dbReference>
<dbReference type="GO" id="GO:0006508">
    <property type="term" value="P:proteolysis"/>
    <property type="evidence" value="ECO:0007669"/>
    <property type="project" value="UniProtKB-KW"/>
</dbReference>
<evidence type="ECO:0000256" key="10">
    <source>
        <dbReference type="RuleBase" id="RU004387"/>
    </source>
</evidence>
<gene>
    <name evidence="11" type="primary">apeB</name>
    <name evidence="11" type="ORF">SFSGTM_16000</name>
</gene>
<keyword evidence="12" id="KW-1185">Reference proteome</keyword>
<dbReference type="GO" id="GO:0005737">
    <property type="term" value="C:cytoplasm"/>
    <property type="evidence" value="ECO:0007669"/>
    <property type="project" value="UniProtKB-ARBA"/>
</dbReference>
<keyword evidence="4 9" id="KW-0645">Protease</keyword>
<dbReference type="Pfam" id="PF02127">
    <property type="entry name" value="Peptidase_M18"/>
    <property type="match status" value="1"/>
</dbReference>
<keyword evidence="5 9" id="KW-0479">Metal-binding</keyword>
<dbReference type="EMBL" id="AP021881">
    <property type="protein sequence ID" value="BBP00892.1"/>
    <property type="molecule type" value="Genomic_DNA"/>
</dbReference>
<dbReference type="InterPro" id="IPR023358">
    <property type="entry name" value="Peptidase_M18_dom2"/>
</dbReference>
<keyword evidence="7 9" id="KW-0862">Zinc</keyword>
<evidence type="ECO:0000256" key="9">
    <source>
        <dbReference type="RuleBase" id="RU004386"/>
    </source>
</evidence>
<keyword evidence="8 9" id="KW-0482">Metalloprotease</keyword>
<proteinExistence type="inferred from homology"/>
<sequence length="434" mass="47107">MTISSQIRAQAQDLLNFIDASPSPWHAVQTVKQHLTAHGYSELQEAERWSLAAGGKYYVVRGGASVIAFQIGQHEIAKSGLRIIGAHTDSPGLRLKTNAAQVSDGLVRLGVEVYGGPILATFTDRDLSLAGRVNVRTADGFSTHLLKFDTPVVRLPNLAIHMNRDVNDQGLKLHKQNELPLIFGVAEDKKTAPEQFLNHIAQALNINVENILNYEFNVFDTQKGSFWGIDNEFIADSQLDNLASCHAALTALLASDHANTTNICALFDHEEVGSESATGADGSFAQDVIQRIFSAFGLDEEARHCALATSFFISADMAHAYHPNFPNAYEPQHKVMVNAGPVIKTNANQRYSTNADTAARFTLLCEAAGVPVQNYTHRTDLGCGSTIGPILASRLGIASVDVGCPMWAMHSLRESAGVMDHNYMISVMQTAYSS</sequence>
<evidence type="ECO:0000313" key="12">
    <source>
        <dbReference type="Proteomes" id="UP000463939"/>
    </source>
</evidence>